<dbReference type="PANTHER" id="PTHR30537:SF5">
    <property type="entry name" value="HTH-TYPE TRANSCRIPTIONAL ACTIVATOR TTDR-RELATED"/>
    <property type="match status" value="1"/>
</dbReference>
<evidence type="ECO:0000313" key="8">
    <source>
        <dbReference type="Proteomes" id="UP001528850"/>
    </source>
</evidence>
<keyword evidence="4" id="KW-0804">Transcription</keyword>
<evidence type="ECO:0000256" key="3">
    <source>
        <dbReference type="ARBA" id="ARBA00023125"/>
    </source>
</evidence>
<dbReference type="Proteomes" id="UP001528850">
    <property type="component" value="Unassembled WGS sequence"/>
</dbReference>
<keyword evidence="8" id="KW-1185">Reference proteome</keyword>
<keyword evidence="2" id="KW-0805">Transcription regulation</keyword>
<proteinExistence type="inferred from homology"/>
<protein>
    <submittedName>
        <fullName evidence="7">LysR family transcriptional regulator</fullName>
    </submittedName>
</protein>
<dbReference type="InterPro" id="IPR005119">
    <property type="entry name" value="LysR_subst-bd"/>
</dbReference>
<dbReference type="InterPro" id="IPR000847">
    <property type="entry name" value="LysR_HTH_N"/>
</dbReference>
<dbReference type="SUPFAM" id="SSF53850">
    <property type="entry name" value="Periplasmic binding protein-like II"/>
    <property type="match status" value="1"/>
</dbReference>
<dbReference type="PROSITE" id="PS50931">
    <property type="entry name" value="HTH_LYSR"/>
    <property type="match status" value="1"/>
</dbReference>
<dbReference type="Gene3D" id="3.40.190.290">
    <property type="match status" value="1"/>
</dbReference>
<comment type="similarity">
    <text evidence="1">Belongs to the LysR transcriptional regulatory family.</text>
</comment>
<evidence type="ECO:0000256" key="1">
    <source>
        <dbReference type="ARBA" id="ARBA00009437"/>
    </source>
</evidence>
<gene>
    <name evidence="7" type="ORF">P3W24_12425</name>
</gene>
<dbReference type="PANTHER" id="PTHR30537">
    <property type="entry name" value="HTH-TYPE TRANSCRIPTIONAL REGULATOR"/>
    <property type="match status" value="1"/>
</dbReference>
<evidence type="ECO:0000256" key="5">
    <source>
        <dbReference type="SAM" id="MobiDB-lite"/>
    </source>
</evidence>
<evidence type="ECO:0000313" key="7">
    <source>
        <dbReference type="EMBL" id="MDF4025773.1"/>
    </source>
</evidence>
<evidence type="ECO:0000256" key="2">
    <source>
        <dbReference type="ARBA" id="ARBA00023015"/>
    </source>
</evidence>
<sequence length="335" mass="36114">MNESQLSTQIIASALPTRYAGVVAFITVVAEGSFAQAATRLGVGRSAVSRSVQKLEEHLGVRLFARNTRGTSLTHEGRLFHAQCRPGVERIIRAMDEVRELRDGPPQGRLRVAAPTAFGRAVVAPMLDGFRVRYPRVAIELVLGDRPVDLVADGIDVAFRDGLPEDVDTIARRVASVPWVLCASPAYLRSCRLPATPGDLKPEECLGQLAPTGRVVAWTFREAGRISHRVPASALSFNDGELLRRAAIGGQGFAQLPLLQVQDALADGQLRVCLPDYAPPPADHYLCYLSRRQMPSRVRAFIDHVVASIHAEALDQGHTERPGGGAVASDALTAA</sequence>
<evidence type="ECO:0000259" key="6">
    <source>
        <dbReference type="PROSITE" id="PS50931"/>
    </source>
</evidence>
<feature type="region of interest" description="Disordered" evidence="5">
    <location>
        <begin position="316"/>
        <end position="335"/>
    </location>
</feature>
<dbReference type="InterPro" id="IPR058163">
    <property type="entry name" value="LysR-type_TF_proteobact-type"/>
</dbReference>
<dbReference type="Pfam" id="PF00126">
    <property type="entry name" value="HTH_1"/>
    <property type="match status" value="1"/>
</dbReference>
<accession>A0ABT6BCF1</accession>
<dbReference type="CDD" id="cd08422">
    <property type="entry name" value="PBP2_CrgA_like"/>
    <property type="match status" value="1"/>
</dbReference>
<dbReference type="PRINTS" id="PR00039">
    <property type="entry name" value="HTHLYSR"/>
</dbReference>
<dbReference type="Gene3D" id="1.10.10.10">
    <property type="entry name" value="Winged helix-like DNA-binding domain superfamily/Winged helix DNA-binding domain"/>
    <property type="match status" value="1"/>
</dbReference>
<dbReference type="Pfam" id="PF03466">
    <property type="entry name" value="LysR_substrate"/>
    <property type="match status" value="1"/>
</dbReference>
<organism evidence="7 8">
    <name type="scientific">Luteibacter sahnii</name>
    <dbReference type="NCBI Taxonomy" id="3021977"/>
    <lineage>
        <taxon>Bacteria</taxon>
        <taxon>Pseudomonadati</taxon>
        <taxon>Pseudomonadota</taxon>
        <taxon>Gammaproteobacteria</taxon>
        <taxon>Lysobacterales</taxon>
        <taxon>Rhodanobacteraceae</taxon>
        <taxon>Luteibacter</taxon>
    </lineage>
</organism>
<comment type="caution">
    <text evidence="7">The sequence shown here is derived from an EMBL/GenBank/DDBJ whole genome shotgun (WGS) entry which is preliminary data.</text>
</comment>
<dbReference type="EMBL" id="JARJJS010000003">
    <property type="protein sequence ID" value="MDF4025773.1"/>
    <property type="molecule type" value="Genomic_DNA"/>
</dbReference>
<reference evidence="7 8" key="1">
    <citation type="journal article" date="2024" name="Curr. Microbiol.">
        <title>Luteibacter sahnii sp. nov., A Novel Yellow-Colored Xanthomonadin Pigment Producing Probiotic Bacterium from Healthy Rice Seed Microbiome.</title>
        <authorList>
            <person name="Jaiswal G."/>
            <person name="Rana R."/>
            <person name="Nayak P.K."/>
            <person name="Chouhan R."/>
            <person name="Gandhi S.G."/>
            <person name="Patel H.K."/>
            <person name="Patil P.B."/>
        </authorList>
    </citation>
    <scope>NUCLEOTIDE SEQUENCE [LARGE SCALE GENOMIC DNA]</scope>
    <source>
        <strain evidence="7 8">PPL201</strain>
    </source>
</reference>
<dbReference type="InterPro" id="IPR036388">
    <property type="entry name" value="WH-like_DNA-bd_sf"/>
</dbReference>
<evidence type="ECO:0000256" key="4">
    <source>
        <dbReference type="ARBA" id="ARBA00023163"/>
    </source>
</evidence>
<dbReference type="InterPro" id="IPR036390">
    <property type="entry name" value="WH_DNA-bd_sf"/>
</dbReference>
<name>A0ABT6BCF1_9GAMM</name>
<keyword evidence="3" id="KW-0238">DNA-binding</keyword>
<feature type="domain" description="HTH lysR-type" evidence="6">
    <location>
        <begin position="23"/>
        <end position="74"/>
    </location>
</feature>
<dbReference type="SUPFAM" id="SSF46785">
    <property type="entry name" value="Winged helix' DNA-binding domain"/>
    <property type="match status" value="1"/>
</dbReference>